<evidence type="ECO:0000259" key="6">
    <source>
        <dbReference type="PROSITE" id="PS51077"/>
    </source>
</evidence>
<dbReference type="Gene3D" id="3.30.450.40">
    <property type="match status" value="1"/>
</dbReference>
<dbReference type="PANTHER" id="PTHR30136:SF24">
    <property type="entry name" value="HTH-TYPE TRANSCRIPTIONAL REPRESSOR ALLR"/>
    <property type="match status" value="1"/>
</dbReference>
<feature type="domain" description="HTH iclR-type" evidence="6">
    <location>
        <begin position="4"/>
        <end position="65"/>
    </location>
</feature>
<dbReference type="AlphaFoldDB" id="A0A0M5MKE3"/>
<dbReference type="EMBL" id="CP012678">
    <property type="protein sequence ID" value="ALF60655.1"/>
    <property type="molecule type" value="Genomic_DNA"/>
</dbReference>
<dbReference type="Proteomes" id="UP000059847">
    <property type="component" value="Chromosome"/>
</dbReference>
<dbReference type="PANTHER" id="PTHR30136">
    <property type="entry name" value="HELIX-TURN-HELIX TRANSCRIPTIONAL REGULATOR, ICLR FAMILY"/>
    <property type="match status" value="1"/>
</dbReference>
<organism evidence="8 9">
    <name type="scientific">Psychrobacter urativorans</name>
    <dbReference type="NCBI Taxonomy" id="45610"/>
    <lineage>
        <taxon>Bacteria</taxon>
        <taxon>Pseudomonadati</taxon>
        <taxon>Pseudomonadota</taxon>
        <taxon>Gammaproteobacteria</taxon>
        <taxon>Moraxellales</taxon>
        <taxon>Moraxellaceae</taxon>
        <taxon>Psychrobacter</taxon>
    </lineage>
</organism>
<dbReference type="GO" id="GO:0045892">
    <property type="term" value="P:negative regulation of DNA-templated transcription"/>
    <property type="evidence" value="ECO:0007669"/>
    <property type="project" value="TreeGrafter"/>
</dbReference>
<sequence>MPKVSSITRVLEIIEAVSYAPKPISPLELSQVLDIPKPTIHRLIQNLVDEGFVAVDITGGIVPGKRVRNLSVELWQQRHFFNERQVILQRLVDDIKESCGIAIPYQMNMTYTNRVQTTLPLQIYLPVGAKSPMWCTGTGKLYLSQLSKASRRKMLNSLALSKFTKNTIVDVDLLNAELDRIAKTGVGIDNEEFISEMVTVAVPILDKKSRYLASLYVHGPTIRVSLEELLAHVPRLQQAAQDIQGLVYDLQS</sequence>
<dbReference type="PROSITE" id="PS51077">
    <property type="entry name" value="HTH_ICLR"/>
    <property type="match status" value="1"/>
</dbReference>
<evidence type="ECO:0000256" key="1">
    <source>
        <dbReference type="ARBA" id="ARBA00023015"/>
    </source>
</evidence>
<dbReference type="InterPro" id="IPR036390">
    <property type="entry name" value="WH_DNA-bd_sf"/>
</dbReference>
<evidence type="ECO:0000313" key="9">
    <source>
        <dbReference type="Proteomes" id="UP000059847"/>
    </source>
</evidence>
<feature type="domain" description="IclR-ED" evidence="7">
    <location>
        <begin position="66"/>
        <end position="249"/>
    </location>
</feature>
<dbReference type="InterPro" id="IPR029016">
    <property type="entry name" value="GAF-like_dom_sf"/>
</dbReference>
<dbReference type="PROSITE" id="PS51078">
    <property type="entry name" value="ICLR_ED"/>
    <property type="match status" value="1"/>
</dbReference>
<dbReference type="Pfam" id="PF01614">
    <property type="entry name" value="IclR_C"/>
    <property type="match status" value="1"/>
</dbReference>
<evidence type="ECO:0000259" key="7">
    <source>
        <dbReference type="PROSITE" id="PS51078"/>
    </source>
</evidence>
<gene>
    <name evidence="8" type="ORF">AOC03_11885</name>
</gene>
<keyword evidence="1" id="KW-0805">Transcription regulation</keyword>
<evidence type="ECO:0000313" key="8">
    <source>
        <dbReference type="EMBL" id="ALF60655.1"/>
    </source>
</evidence>
<dbReference type="InterPro" id="IPR005471">
    <property type="entry name" value="Tscrpt_reg_IclR_N"/>
</dbReference>
<dbReference type="Pfam" id="PF09339">
    <property type="entry name" value="HTH_IclR"/>
    <property type="match status" value="1"/>
</dbReference>
<evidence type="ECO:0000256" key="3">
    <source>
        <dbReference type="ARBA" id="ARBA00023163"/>
    </source>
</evidence>
<dbReference type="KEGG" id="pur:AOC03_11885"/>
<reference evidence="8 9" key="1">
    <citation type="submission" date="2015-09" db="EMBL/GenBank/DDBJ databases">
        <title>Complete genome of Psychrobacter urativorans R10.10B.</title>
        <authorList>
            <person name="See-Too W.S."/>
            <person name="Chan K.G."/>
        </authorList>
    </citation>
    <scope>NUCLEOTIDE SEQUENCE [LARGE SCALE GENOMIC DNA]</scope>
    <source>
        <strain evidence="8 9">R10.10B</strain>
    </source>
</reference>
<dbReference type="SMART" id="SM00346">
    <property type="entry name" value="HTH_ICLR"/>
    <property type="match status" value="1"/>
</dbReference>
<dbReference type="SUPFAM" id="SSF46785">
    <property type="entry name" value="Winged helix' DNA-binding domain"/>
    <property type="match status" value="1"/>
</dbReference>
<dbReference type="GO" id="GO:0003700">
    <property type="term" value="F:DNA-binding transcription factor activity"/>
    <property type="evidence" value="ECO:0007669"/>
    <property type="project" value="TreeGrafter"/>
</dbReference>
<evidence type="ECO:0000256" key="2">
    <source>
        <dbReference type="ARBA" id="ARBA00023125"/>
    </source>
</evidence>
<dbReference type="InterPro" id="IPR014757">
    <property type="entry name" value="Tscrpt_reg_IclR_C"/>
</dbReference>
<dbReference type="InterPro" id="IPR036388">
    <property type="entry name" value="WH-like_DNA-bd_sf"/>
</dbReference>
<name>A0A0M5MKE3_9GAMM</name>
<dbReference type="SUPFAM" id="SSF55781">
    <property type="entry name" value="GAF domain-like"/>
    <property type="match status" value="1"/>
</dbReference>
<dbReference type="STRING" id="45610.AOC03_11885"/>
<dbReference type="Gene3D" id="1.10.10.10">
    <property type="entry name" value="Winged helix-like DNA-binding domain superfamily/Winged helix DNA-binding domain"/>
    <property type="match status" value="1"/>
</dbReference>
<keyword evidence="3" id="KW-0804">Transcription</keyword>
<proteinExistence type="predicted"/>
<keyword evidence="2" id="KW-0238">DNA-binding</keyword>
<evidence type="ECO:0000256" key="4">
    <source>
        <dbReference type="ARBA" id="ARBA00040379"/>
    </source>
</evidence>
<dbReference type="GO" id="GO:0003677">
    <property type="term" value="F:DNA binding"/>
    <property type="evidence" value="ECO:0007669"/>
    <property type="project" value="UniProtKB-KW"/>
</dbReference>
<dbReference type="InterPro" id="IPR050707">
    <property type="entry name" value="HTH_MetabolicPath_Reg"/>
</dbReference>
<evidence type="ECO:0000256" key="5">
    <source>
        <dbReference type="ARBA" id="ARBA00042627"/>
    </source>
</evidence>
<dbReference type="RefSeq" id="WP_062536281.1">
    <property type="nucleotide sequence ID" value="NZ_CP012678.1"/>
</dbReference>
<protein>
    <recommendedName>
        <fullName evidence="4">HTH-type transcriptional repressor AllR</fullName>
    </recommendedName>
    <alternativeName>
        <fullName evidence="5">Negative regulator of allantoin and glyoxylate utilization operons</fullName>
    </alternativeName>
</protein>
<keyword evidence="9" id="KW-1185">Reference proteome</keyword>
<accession>A0A0M5MKE3</accession>
<dbReference type="OrthoDB" id="9807558at2"/>